<feature type="domain" description="K Homology" evidence="4">
    <location>
        <begin position="237"/>
        <end position="300"/>
    </location>
</feature>
<dbReference type="InterPro" id="IPR004088">
    <property type="entry name" value="KH_dom_type_1"/>
</dbReference>
<dbReference type="EMBL" id="CAMXCT010006588">
    <property type="protein sequence ID" value="CAI4016496.1"/>
    <property type="molecule type" value="Genomic_DNA"/>
</dbReference>
<dbReference type="InterPro" id="IPR004087">
    <property type="entry name" value="KH_dom"/>
</dbReference>
<dbReference type="GO" id="GO:0003723">
    <property type="term" value="F:RNA binding"/>
    <property type="evidence" value="ECO:0007669"/>
    <property type="project" value="UniProtKB-UniRule"/>
</dbReference>
<dbReference type="AlphaFoldDB" id="A0A9P1GJS8"/>
<feature type="domain" description="K Homology" evidence="4">
    <location>
        <begin position="688"/>
        <end position="753"/>
    </location>
</feature>
<dbReference type="EMBL" id="CAMXCT020006588">
    <property type="protein sequence ID" value="CAL1169871.1"/>
    <property type="molecule type" value="Genomic_DNA"/>
</dbReference>
<comment type="caution">
    <text evidence="5">The sequence shown here is derived from an EMBL/GenBank/DDBJ whole genome shotgun (WGS) entry which is preliminary data.</text>
</comment>
<dbReference type="OrthoDB" id="411513at2759"/>
<organism evidence="5">
    <name type="scientific">Cladocopium goreaui</name>
    <dbReference type="NCBI Taxonomy" id="2562237"/>
    <lineage>
        <taxon>Eukaryota</taxon>
        <taxon>Sar</taxon>
        <taxon>Alveolata</taxon>
        <taxon>Dinophyceae</taxon>
        <taxon>Suessiales</taxon>
        <taxon>Symbiodiniaceae</taxon>
        <taxon>Cladocopium</taxon>
    </lineage>
</organism>
<evidence type="ECO:0000256" key="3">
    <source>
        <dbReference type="SAM" id="MobiDB-lite"/>
    </source>
</evidence>
<dbReference type="PROSITE" id="PS50084">
    <property type="entry name" value="KH_TYPE_1"/>
    <property type="match status" value="2"/>
</dbReference>
<dbReference type="Pfam" id="PF00013">
    <property type="entry name" value="KH_1"/>
    <property type="match status" value="2"/>
</dbReference>
<dbReference type="InterPro" id="IPR036612">
    <property type="entry name" value="KH_dom_type_1_sf"/>
</dbReference>
<protein>
    <submittedName>
        <fullName evidence="6">K Homology domain-containing protein</fullName>
    </submittedName>
</protein>
<evidence type="ECO:0000259" key="4">
    <source>
        <dbReference type="SMART" id="SM00322"/>
    </source>
</evidence>
<dbReference type="Proteomes" id="UP001152797">
    <property type="component" value="Unassembled WGS sequence"/>
</dbReference>
<accession>A0A9P1GJS8</accession>
<feature type="region of interest" description="Disordered" evidence="3">
    <location>
        <begin position="667"/>
        <end position="687"/>
    </location>
</feature>
<feature type="region of interest" description="Disordered" evidence="3">
    <location>
        <begin position="1"/>
        <end position="48"/>
    </location>
</feature>
<name>A0A9P1GJS8_9DINO</name>
<dbReference type="PANTHER" id="PTHR10288">
    <property type="entry name" value="KH DOMAIN CONTAINING RNA BINDING PROTEIN"/>
    <property type="match status" value="1"/>
</dbReference>
<evidence type="ECO:0000256" key="1">
    <source>
        <dbReference type="ARBA" id="ARBA00022737"/>
    </source>
</evidence>
<gene>
    <name evidence="5" type="ORF">C1SCF055_LOCUS41232</name>
</gene>
<keyword evidence="2" id="KW-0694">RNA-binding</keyword>
<sequence length="807" mass="89791">MGRRRSERGPWEAERWDEPRGPRWVKVGQAQEDEDSIPVGRSRKADAKKGGEYTRIRLQFDDADTAFILGRGGKTKHKIARVSGARLELHERNNTVEVIGSEEACARAKKYISLVQAQRVGPVHVDDSHDEGDLTMMDVPHNCVAFVTGAGGNFLRTCEEEWGTLMFFCDYQSPGLTGDRREVHVERGESLVELSLAIFGEPWGRAGAELKIMAAIEAKSPGHYTSGVGDVISPEEGWAVDTMPLTGDELSFALGKEGATRRKLANASGCILEYIGQVAYMAGVHAERQRARDLSAEWIRMDYINWLKQQRIGPVYIDLTGRSDASEVKVPRELTGILKGTTLRDIEHETETFCFLEGDVDSSERLLIFGASRGRRQAERKVQELIRVRPPRQPNQDQPWGEVERLGNGENQPMVKVEIRTGHAICQSLEKEKLQAIQQACGARLTQQGTENVLIQGYSSQVNLAKKQLQEYIFGLKVDEEFTTPSGVPFHVFIAKAADGTASILEEVRNRTRVRVQVKQAEKKIILSGIFSVEGLTFQGISPEVPTFHLGISKVVSNARRDLQMFLSSFVTHEVHLQKEQLEKVSALGKQRFPKLNNFRHLVTAQINKEQLKLTLSGAPDAVGEARDAVDSLFKKEDWTMPTADMPSKAPHCRRWKLSFASKHSMSRSGKVDAEGAGPDKGGARRDPRTAEIMQLSEMDSAFILGRGGKTKHKIARVSGAALELHEHNCTVEIVGPEPERRRARKYINLVRAQRVGPVHVSQEHDDGDLTMIPVPSNCVGFVTGSQGNFLRLEELLSTELFVSGEE</sequence>
<evidence type="ECO:0000313" key="7">
    <source>
        <dbReference type="Proteomes" id="UP001152797"/>
    </source>
</evidence>
<keyword evidence="1" id="KW-0677">Repeat</keyword>
<keyword evidence="7" id="KW-1185">Reference proteome</keyword>
<dbReference type="SMART" id="SM00322">
    <property type="entry name" value="KH"/>
    <property type="match status" value="4"/>
</dbReference>
<proteinExistence type="predicted"/>
<feature type="domain" description="K Homology" evidence="4">
    <location>
        <begin position="322"/>
        <end position="387"/>
    </location>
</feature>
<reference evidence="5" key="1">
    <citation type="submission" date="2022-10" db="EMBL/GenBank/DDBJ databases">
        <authorList>
            <person name="Chen Y."/>
            <person name="Dougan E. K."/>
            <person name="Chan C."/>
            <person name="Rhodes N."/>
            <person name="Thang M."/>
        </authorList>
    </citation>
    <scope>NUCLEOTIDE SEQUENCE</scope>
</reference>
<feature type="domain" description="K Homology" evidence="4">
    <location>
        <begin position="52"/>
        <end position="117"/>
    </location>
</feature>
<evidence type="ECO:0000313" key="6">
    <source>
        <dbReference type="EMBL" id="CAL4803808.1"/>
    </source>
</evidence>
<feature type="compositionally biased region" description="Basic and acidic residues" evidence="3">
    <location>
        <begin position="7"/>
        <end position="21"/>
    </location>
</feature>
<reference evidence="6 7" key="2">
    <citation type="submission" date="2024-05" db="EMBL/GenBank/DDBJ databases">
        <authorList>
            <person name="Chen Y."/>
            <person name="Shah S."/>
            <person name="Dougan E. K."/>
            <person name="Thang M."/>
            <person name="Chan C."/>
        </authorList>
    </citation>
    <scope>NUCLEOTIDE SEQUENCE [LARGE SCALE GENOMIC DNA]</scope>
</reference>
<dbReference type="SUPFAM" id="SSF54791">
    <property type="entry name" value="Eukaryotic type KH-domain (KH-domain type I)"/>
    <property type="match status" value="2"/>
</dbReference>
<dbReference type="EMBL" id="CAMXCT030006588">
    <property type="protein sequence ID" value="CAL4803808.1"/>
    <property type="molecule type" value="Genomic_DNA"/>
</dbReference>
<dbReference type="CDD" id="cd00105">
    <property type="entry name" value="KH-I"/>
    <property type="match status" value="2"/>
</dbReference>
<dbReference type="Gene3D" id="3.30.310.210">
    <property type="match status" value="1"/>
</dbReference>
<evidence type="ECO:0000256" key="2">
    <source>
        <dbReference type="PROSITE-ProRule" id="PRU00117"/>
    </source>
</evidence>
<evidence type="ECO:0000313" key="5">
    <source>
        <dbReference type="EMBL" id="CAI4016496.1"/>
    </source>
</evidence>